<dbReference type="SUPFAM" id="SSF109604">
    <property type="entry name" value="HD-domain/PDEase-like"/>
    <property type="match status" value="1"/>
</dbReference>
<dbReference type="SMART" id="SM00267">
    <property type="entry name" value="GGDEF"/>
    <property type="match status" value="1"/>
</dbReference>
<dbReference type="InterPro" id="IPR000160">
    <property type="entry name" value="GGDEF_dom"/>
</dbReference>
<sequence>MEYPSKNDFYLKFKAVYNREGNFIDYELVYISDTFYKAANIVPDRILGRRFSEIVVDYSNELGLKELYFYMIPKSKFKFEIYIKEIERWYLINMFSDKSSQDDLLVIYYVDITYIKQNVQYPYSQSDNEQNVYNIKDIKKLYYKDRLTGLYNKNFFEEELARLDTKRQLPISLIMGDINGLKLINDAFGHNMGDNALKKAAEIMTSSFRDEDIISRIGGDEFVVLLPKTTGDTAVDIVERIKEKCDKNTLDYVKINISFGVATKETMDEDIQKVLKKAEDRMYFKKLKESKEAKLSMIKFLKSRLEKITYETKSHYERLKGLTMLMAEALELTEAEKEELRLLCEFHDIGKIGVSRNILQKVGTLNNEEWETVKRHSEIGYYIAREFRDASPIDELILIHHERWDGKGYPGLFKNEEIPIVARIFAIADAYDVMVNDRPYKNIMTKRDALNEISEKAGSQFDPAIAQLFVKLMEKEEQIV</sequence>
<feature type="domain" description="GGDEF" evidence="1">
    <location>
        <begin position="169"/>
        <end position="299"/>
    </location>
</feature>
<dbReference type="OrthoDB" id="9798833at2"/>
<evidence type="ECO:0000259" key="1">
    <source>
        <dbReference type="PROSITE" id="PS50887"/>
    </source>
</evidence>
<dbReference type="CDD" id="cd00077">
    <property type="entry name" value="HDc"/>
    <property type="match status" value="1"/>
</dbReference>
<name>A0A562J1J1_9FIRM</name>
<feature type="domain" description="HD-GYP" evidence="2">
    <location>
        <begin position="290"/>
        <end position="480"/>
    </location>
</feature>
<dbReference type="Proteomes" id="UP000315343">
    <property type="component" value="Unassembled WGS sequence"/>
</dbReference>
<dbReference type="EMBL" id="VLKH01000014">
    <property type="protein sequence ID" value="TWH77056.1"/>
    <property type="molecule type" value="Genomic_DNA"/>
</dbReference>
<dbReference type="InterPro" id="IPR003607">
    <property type="entry name" value="HD/PDEase_dom"/>
</dbReference>
<dbReference type="Pfam" id="PF00990">
    <property type="entry name" value="GGDEF"/>
    <property type="match status" value="1"/>
</dbReference>
<keyword evidence="4" id="KW-1185">Reference proteome</keyword>
<dbReference type="AlphaFoldDB" id="A0A562J1J1"/>
<dbReference type="PANTHER" id="PTHR43155">
    <property type="entry name" value="CYCLIC DI-GMP PHOSPHODIESTERASE PA4108-RELATED"/>
    <property type="match status" value="1"/>
</dbReference>
<dbReference type="CDD" id="cd01949">
    <property type="entry name" value="GGDEF"/>
    <property type="match status" value="1"/>
</dbReference>
<evidence type="ECO:0000313" key="3">
    <source>
        <dbReference type="EMBL" id="TWH77056.1"/>
    </source>
</evidence>
<dbReference type="Gene3D" id="1.10.3210.10">
    <property type="entry name" value="Hypothetical protein af1432"/>
    <property type="match status" value="1"/>
</dbReference>
<dbReference type="NCBIfam" id="TIGR00254">
    <property type="entry name" value="GGDEF"/>
    <property type="match status" value="1"/>
</dbReference>
<dbReference type="PROSITE" id="PS50887">
    <property type="entry name" value="GGDEF"/>
    <property type="match status" value="1"/>
</dbReference>
<dbReference type="PANTHER" id="PTHR43155:SF2">
    <property type="entry name" value="CYCLIC DI-GMP PHOSPHODIESTERASE PA4108"/>
    <property type="match status" value="1"/>
</dbReference>
<comment type="caution">
    <text evidence="3">The sequence shown here is derived from an EMBL/GenBank/DDBJ whole genome shotgun (WGS) entry which is preliminary data.</text>
</comment>
<dbReference type="SUPFAM" id="SSF55073">
    <property type="entry name" value="Nucleotide cyclase"/>
    <property type="match status" value="1"/>
</dbReference>
<accession>A0A562J1J1</accession>
<dbReference type="SMART" id="SM00471">
    <property type="entry name" value="HDc"/>
    <property type="match status" value="1"/>
</dbReference>
<protein>
    <submittedName>
        <fullName evidence="3">Diguanylate cyclase (GGDEF)-like protein</fullName>
    </submittedName>
</protein>
<dbReference type="PROSITE" id="PS51832">
    <property type="entry name" value="HD_GYP"/>
    <property type="match status" value="1"/>
</dbReference>
<evidence type="ECO:0000313" key="4">
    <source>
        <dbReference type="Proteomes" id="UP000315343"/>
    </source>
</evidence>
<evidence type="ECO:0000259" key="2">
    <source>
        <dbReference type="PROSITE" id="PS51832"/>
    </source>
</evidence>
<dbReference type="InterPro" id="IPR037522">
    <property type="entry name" value="HD_GYP_dom"/>
</dbReference>
<dbReference type="Gene3D" id="3.30.70.270">
    <property type="match status" value="1"/>
</dbReference>
<organism evidence="3 4">
    <name type="scientific">Sedimentibacter saalensis</name>
    <dbReference type="NCBI Taxonomy" id="130788"/>
    <lineage>
        <taxon>Bacteria</taxon>
        <taxon>Bacillati</taxon>
        <taxon>Bacillota</taxon>
        <taxon>Tissierellia</taxon>
        <taxon>Sedimentibacter</taxon>
    </lineage>
</organism>
<dbReference type="InterPro" id="IPR043128">
    <property type="entry name" value="Rev_trsase/Diguanyl_cyclase"/>
</dbReference>
<dbReference type="Pfam" id="PF13487">
    <property type="entry name" value="HD_5"/>
    <property type="match status" value="1"/>
</dbReference>
<dbReference type="RefSeq" id="WP_145086810.1">
    <property type="nucleotide sequence ID" value="NZ_VLKH01000014.1"/>
</dbReference>
<reference evidence="3 4" key="1">
    <citation type="submission" date="2019-07" db="EMBL/GenBank/DDBJ databases">
        <title>Genomic Encyclopedia of Type Strains, Phase I: the one thousand microbial genomes (KMG-I) project.</title>
        <authorList>
            <person name="Kyrpides N."/>
        </authorList>
    </citation>
    <scope>NUCLEOTIDE SEQUENCE [LARGE SCALE GENOMIC DNA]</scope>
    <source>
        <strain evidence="3 4">DSM 13558</strain>
    </source>
</reference>
<proteinExistence type="predicted"/>
<gene>
    <name evidence="3" type="ORF">LY60_03532</name>
</gene>
<dbReference type="InterPro" id="IPR029787">
    <property type="entry name" value="Nucleotide_cyclase"/>
</dbReference>